<dbReference type="PIRSF" id="PIRSF017082">
    <property type="entry name" value="YflP"/>
    <property type="match status" value="1"/>
</dbReference>
<keyword evidence="3" id="KW-0675">Receptor</keyword>
<dbReference type="OrthoDB" id="8443386at2"/>
<dbReference type="PANTHER" id="PTHR42928:SF5">
    <property type="entry name" value="BLR1237 PROTEIN"/>
    <property type="match status" value="1"/>
</dbReference>
<gene>
    <name evidence="3" type="ORF">EV668_4524</name>
</gene>
<dbReference type="Gene3D" id="3.40.190.10">
    <property type="entry name" value="Periplasmic binding protein-like II"/>
    <property type="match status" value="1"/>
</dbReference>
<dbReference type="RefSeq" id="WP_133774380.1">
    <property type="nucleotide sequence ID" value="NZ_SNZR01000017.1"/>
</dbReference>
<dbReference type="Pfam" id="PF03401">
    <property type="entry name" value="TctC"/>
    <property type="match status" value="1"/>
</dbReference>
<keyword evidence="4" id="KW-1185">Reference proteome</keyword>
<dbReference type="AlphaFoldDB" id="A0A4R7BK47"/>
<evidence type="ECO:0000256" key="2">
    <source>
        <dbReference type="SAM" id="SignalP"/>
    </source>
</evidence>
<dbReference type="EMBL" id="SNZR01000017">
    <property type="protein sequence ID" value="TDR85403.1"/>
    <property type="molecule type" value="Genomic_DNA"/>
</dbReference>
<name>A0A4R7BK47_9HYPH</name>
<proteinExistence type="inferred from homology"/>
<feature type="signal peptide" evidence="2">
    <location>
        <begin position="1"/>
        <end position="22"/>
    </location>
</feature>
<comment type="similarity">
    <text evidence="1">Belongs to the UPF0065 (bug) family.</text>
</comment>
<dbReference type="Proteomes" id="UP000295122">
    <property type="component" value="Unassembled WGS sequence"/>
</dbReference>
<evidence type="ECO:0000256" key="1">
    <source>
        <dbReference type="ARBA" id="ARBA00006987"/>
    </source>
</evidence>
<sequence>MVRKLVIMAAAIGVALAGTAAAQDFPTRPITLVMPYSAGGPGDTLTRLVAQGMSTALGQQVIVENTAGAGGTIGSQKVAQSPPDGYTLLMIHVSAATNPALYPKLKYDQLKDFQPIGIVVDLPSVFVAKKDFAPKTFADLIDYVKANKDKVTYAHAGIGSASHLCGLLFQKATGTKVTSVAYRGTGPAMNDLMAGQVDMMCDQTVNVIGNVEAGSIKGYAVTSDKPVPTLPKLPVAAENGLPGFKLTIWYGIWAPKGLPQPVLDKLTKAVHAALADKTIRERMAQLGAEAASPERATPEALQAHLQAETDKWGPIIREAGVTAGQ</sequence>
<dbReference type="PANTHER" id="PTHR42928">
    <property type="entry name" value="TRICARBOXYLATE-BINDING PROTEIN"/>
    <property type="match status" value="1"/>
</dbReference>
<evidence type="ECO:0000313" key="4">
    <source>
        <dbReference type="Proteomes" id="UP000295122"/>
    </source>
</evidence>
<dbReference type="InterPro" id="IPR042100">
    <property type="entry name" value="Bug_dom1"/>
</dbReference>
<dbReference type="SUPFAM" id="SSF53850">
    <property type="entry name" value="Periplasmic binding protein-like II"/>
    <property type="match status" value="1"/>
</dbReference>
<comment type="caution">
    <text evidence="3">The sequence shown here is derived from an EMBL/GenBank/DDBJ whole genome shotgun (WGS) entry which is preliminary data.</text>
</comment>
<accession>A0A4R7BK47</accession>
<dbReference type="InterPro" id="IPR005064">
    <property type="entry name" value="BUG"/>
</dbReference>
<organism evidence="3 4">
    <name type="scientific">Enterovirga rhinocerotis</name>
    <dbReference type="NCBI Taxonomy" id="1339210"/>
    <lineage>
        <taxon>Bacteria</taxon>
        <taxon>Pseudomonadati</taxon>
        <taxon>Pseudomonadota</taxon>
        <taxon>Alphaproteobacteria</taxon>
        <taxon>Hyphomicrobiales</taxon>
        <taxon>Methylobacteriaceae</taxon>
        <taxon>Enterovirga</taxon>
    </lineage>
</organism>
<keyword evidence="2" id="KW-0732">Signal</keyword>
<protein>
    <submittedName>
        <fullName evidence="3">Tripartite-type tricarboxylate transporter receptor subunit TctC</fullName>
    </submittedName>
</protein>
<feature type="chain" id="PRO_5020505010" evidence="2">
    <location>
        <begin position="23"/>
        <end position="325"/>
    </location>
</feature>
<evidence type="ECO:0000313" key="3">
    <source>
        <dbReference type="EMBL" id="TDR85403.1"/>
    </source>
</evidence>
<dbReference type="Gene3D" id="3.40.190.150">
    <property type="entry name" value="Bordetella uptake gene, domain 1"/>
    <property type="match status" value="1"/>
</dbReference>
<reference evidence="3 4" key="1">
    <citation type="submission" date="2019-03" db="EMBL/GenBank/DDBJ databases">
        <title>Genomic Encyclopedia of Type Strains, Phase IV (KMG-IV): sequencing the most valuable type-strain genomes for metagenomic binning, comparative biology and taxonomic classification.</title>
        <authorList>
            <person name="Goeker M."/>
        </authorList>
    </citation>
    <scope>NUCLEOTIDE SEQUENCE [LARGE SCALE GENOMIC DNA]</scope>
    <source>
        <strain evidence="3 4">DSM 25903</strain>
    </source>
</reference>